<accession>A0ABW7Q7R4</accession>
<organism evidence="1 2">
    <name type="scientific">Microbacterium alkaliflavum</name>
    <dbReference type="NCBI Taxonomy" id="3248839"/>
    <lineage>
        <taxon>Bacteria</taxon>
        <taxon>Bacillati</taxon>
        <taxon>Actinomycetota</taxon>
        <taxon>Actinomycetes</taxon>
        <taxon>Micrococcales</taxon>
        <taxon>Microbacteriaceae</taxon>
        <taxon>Microbacterium</taxon>
    </lineage>
</organism>
<sequence length="317" mass="34790">MDQLPLYTRTELVASGLASAEILACTESGLLKRLRPGIFTLAESWSNATPEERVVTRARALAAVSATPPLFAHETAAAIQEAPLFAPDPHRVHVILDISRPGAAAGVVRHRGEVASDEILVIDGLQCTALTRTVADMARTASFEQAVTVADALLRRACVNDRAEYDADRAAQLADDMLTIVRRSAHGQSRAKRVLGFADGRAERPGESVSRIRLVELGFRRLRLQVPVAAPRGTDYRVDLGIEDVPAWGEFDGRIKYEDGRILVDRTPDEVFDREKQREDWIRGTTGLPLVRWGWSDIKTAATLGERLAAFGIRPPQ</sequence>
<reference evidence="1 2" key="1">
    <citation type="submission" date="2024-09" db="EMBL/GenBank/DDBJ databases">
        <authorList>
            <person name="Pan X."/>
        </authorList>
    </citation>
    <scope>NUCLEOTIDE SEQUENCE [LARGE SCALE GENOMIC DNA]</scope>
    <source>
        <strain evidence="1 2">B2969</strain>
    </source>
</reference>
<protein>
    <recommendedName>
        <fullName evidence="3">Transcriptional regulator, AbiEi antitoxin, Type IV TA system</fullName>
    </recommendedName>
</protein>
<evidence type="ECO:0000313" key="2">
    <source>
        <dbReference type="Proteomes" id="UP001610861"/>
    </source>
</evidence>
<comment type="caution">
    <text evidence="1">The sequence shown here is derived from an EMBL/GenBank/DDBJ whole genome shotgun (WGS) entry which is preliminary data.</text>
</comment>
<gene>
    <name evidence="1" type="ORF">ACH3VR_10135</name>
</gene>
<dbReference type="EMBL" id="JBIQWL010000003">
    <property type="protein sequence ID" value="MFH8250711.1"/>
    <property type="molecule type" value="Genomic_DNA"/>
</dbReference>
<name>A0ABW7Q7R4_9MICO</name>
<evidence type="ECO:0008006" key="3">
    <source>
        <dbReference type="Google" id="ProtNLM"/>
    </source>
</evidence>
<dbReference type="Proteomes" id="UP001610861">
    <property type="component" value="Unassembled WGS sequence"/>
</dbReference>
<evidence type="ECO:0000313" key="1">
    <source>
        <dbReference type="EMBL" id="MFH8250711.1"/>
    </source>
</evidence>
<dbReference type="RefSeq" id="WP_396640667.1">
    <property type="nucleotide sequence ID" value="NZ_JBIQWL010000003.1"/>
</dbReference>
<keyword evidence="2" id="KW-1185">Reference proteome</keyword>
<proteinExistence type="predicted"/>